<dbReference type="NCBIfam" id="TIGR00229">
    <property type="entry name" value="sensory_box"/>
    <property type="match status" value="1"/>
</dbReference>
<feature type="region of interest" description="Disordered" evidence="2">
    <location>
        <begin position="418"/>
        <end position="439"/>
    </location>
</feature>
<dbReference type="InterPro" id="IPR001932">
    <property type="entry name" value="PPM-type_phosphatase-like_dom"/>
</dbReference>
<name>A0ABN1A1A3_9ACTN</name>
<dbReference type="Gene3D" id="3.30.565.10">
    <property type="entry name" value="Histidine kinase-like ATPase, C-terminal domain"/>
    <property type="match status" value="1"/>
</dbReference>
<evidence type="ECO:0000259" key="3">
    <source>
        <dbReference type="PROSITE" id="PS50112"/>
    </source>
</evidence>
<dbReference type="SUPFAM" id="SSF55785">
    <property type="entry name" value="PYP-like sensor domain (PAS domain)"/>
    <property type="match status" value="1"/>
</dbReference>
<keyword evidence="5" id="KW-1185">Reference proteome</keyword>
<dbReference type="InterPro" id="IPR029016">
    <property type="entry name" value="GAF-like_dom_sf"/>
</dbReference>
<dbReference type="SUPFAM" id="SSF81606">
    <property type="entry name" value="PP2C-like"/>
    <property type="match status" value="1"/>
</dbReference>
<dbReference type="InterPro" id="IPR003018">
    <property type="entry name" value="GAF"/>
</dbReference>
<dbReference type="InterPro" id="IPR013767">
    <property type="entry name" value="PAS_fold"/>
</dbReference>
<evidence type="ECO:0000313" key="4">
    <source>
        <dbReference type="EMBL" id="GAA0465161.1"/>
    </source>
</evidence>
<dbReference type="InterPro" id="IPR003594">
    <property type="entry name" value="HATPase_dom"/>
</dbReference>
<dbReference type="CDD" id="cd00130">
    <property type="entry name" value="PAS"/>
    <property type="match status" value="1"/>
</dbReference>
<dbReference type="SMART" id="SM00065">
    <property type="entry name" value="GAF"/>
    <property type="match status" value="1"/>
</dbReference>
<dbReference type="SUPFAM" id="SSF55874">
    <property type="entry name" value="ATPase domain of HSP90 chaperone/DNA topoisomerase II/histidine kinase"/>
    <property type="match status" value="1"/>
</dbReference>
<reference evidence="4 5" key="1">
    <citation type="journal article" date="2019" name="Int. J. Syst. Evol. Microbiol.">
        <title>The Global Catalogue of Microorganisms (GCM) 10K type strain sequencing project: providing services to taxonomists for standard genome sequencing and annotation.</title>
        <authorList>
            <consortium name="The Broad Institute Genomics Platform"/>
            <consortium name="The Broad Institute Genome Sequencing Center for Infectious Disease"/>
            <person name="Wu L."/>
            <person name="Ma J."/>
        </authorList>
    </citation>
    <scope>NUCLEOTIDE SEQUENCE [LARGE SCALE GENOMIC DNA]</scope>
    <source>
        <strain evidence="4 5">JCM 4805</strain>
    </source>
</reference>
<protein>
    <submittedName>
        <fullName evidence="4">SpoIIE family protein phosphatase</fullName>
    </submittedName>
</protein>
<dbReference type="Gene3D" id="3.30.450.40">
    <property type="match status" value="1"/>
</dbReference>
<dbReference type="Pfam" id="PF07228">
    <property type="entry name" value="SpoIIE"/>
    <property type="match status" value="1"/>
</dbReference>
<dbReference type="InterPro" id="IPR036890">
    <property type="entry name" value="HATPase_C_sf"/>
</dbReference>
<evidence type="ECO:0000256" key="2">
    <source>
        <dbReference type="SAM" id="MobiDB-lite"/>
    </source>
</evidence>
<evidence type="ECO:0000313" key="5">
    <source>
        <dbReference type="Proteomes" id="UP001500909"/>
    </source>
</evidence>
<gene>
    <name evidence="4" type="ORF">GCM10010361_31460</name>
</gene>
<dbReference type="PANTHER" id="PTHR43156">
    <property type="entry name" value="STAGE II SPORULATION PROTEIN E-RELATED"/>
    <property type="match status" value="1"/>
</dbReference>
<dbReference type="Pfam" id="PF00989">
    <property type="entry name" value="PAS"/>
    <property type="match status" value="1"/>
</dbReference>
<keyword evidence="1" id="KW-0378">Hydrolase</keyword>
<feature type="compositionally biased region" description="Low complexity" evidence="2">
    <location>
        <begin position="419"/>
        <end position="429"/>
    </location>
</feature>
<comment type="caution">
    <text evidence="4">The sequence shown here is derived from an EMBL/GenBank/DDBJ whole genome shotgun (WGS) entry which is preliminary data.</text>
</comment>
<dbReference type="InterPro" id="IPR052016">
    <property type="entry name" value="Bact_Sigma-Reg"/>
</dbReference>
<sequence length="861" mass="92245">MAGIDCEAVDPEVAENAALLVSELVTNAVLHAGTAIEVTVRILDHKVRTEVGDRRPYRGLVPQGHFPHATSGRGLRMVEQLASRYGVDTGEDSKTVWYELWLDGGQPPPSGWRSEVPASSPTRTVTLVDLPGALYVASQQHCHSLLRELTLAASTGQRSGVRPADLAVAHDVNNVISACVAAEWEWEQQPSAAHFRTVRLPFPADAGPAVLTLRRVLDVAEEAARGERLLSLPALPQNSALSHWLLDQLSGQLAGGPPTAWTVMPREPSASPLEPAAWEAGQVTTSGIPTIAADDENRIIAANGSAADMLGWQADDLIGRRLTTLIPEHLRKRHVAAFSSLLLTGRPRILGRSVPIPALHRDGRLVPVRLFIQTQETADGRPVFVAQLTPRTVIPAASPGPSEEGSDEVIEAPGGVREAGGAQQAGEYGAEPDDDEATGSVRERRLLLLADIRDALSAAADLKEGVQRVCAILSQRLAGWCVVDLLSDSGQLERVCVTRRGSGSLPAEVGTGKLPVLTENARGPLGRVLRGAGPLLLSEAPPPHQSGTLLDTHYVELFERMGARSAVVAPLRARGAVFGALTLARSAAEPPFTEEDLPQVADLVRNLALGVEHARLYQESRQIAERLQRSLLPVLPDLPYLRLAARYAPSSTAAQVGGDWFDGFVLPNGNTAVVIGDVAGHDLDAAVAMSQLRSMLRGIAVDRQEPPQEVLRRLDLANHSLYREATATCVYGVVEGPENGPWTLRHSSAGHLPPLLTTREGVTSYLEDGMGLLLGMDPDMPRPEAEVPLPPHSTVLLYTDGLVERRDESLDVSLSRLRRLTAALAREPLDVFCDELLIGLSADSADDIALLAVRPVPAPDR</sequence>
<dbReference type="SMART" id="SM00331">
    <property type="entry name" value="PP2C_SIG"/>
    <property type="match status" value="1"/>
</dbReference>
<dbReference type="PROSITE" id="PS50112">
    <property type="entry name" value="PAS"/>
    <property type="match status" value="1"/>
</dbReference>
<dbReference type="PANTHER" id="PTHR43156:SF2">
    <property type="entry name" value="STAGE II SPORULATION PROTEIN E"/>
    <property type="match status" value="1"/>
</dbReference>
<feature type="domain" description="PAS" evidence="3">
    <location>
        <begin position="289"/>
        <end position="328"/>
    </location>
</feature>
<dbReference type="Gene3D" id="3.30.450.20">
    <property type="entry name" value="PAS domain"/>
    <property type="match status" value="1"/>
</dbReference>
<dbReference type="SMART" id="SM00091">
    <property type="entry name" value="PAS"/>
    <property type="match status" value="1"/>
</dbReference>
<dbReference type="Gene3D" id="3.60.40.10">
    <property type="entry name" value="PPM-type phosphatase domain"/>
    <property type="match status" value="1"/>
</dbReference>
<dbReference type="Pfam" id="PF01590">
    <property type="entry name" value="GAF"/>
    <property type="match status" value="1"/>
</dbReference>
<dbReference type="Proteomes" id="UP001500909">
    <property type="component" value="Unassembled WGS sequence"/>
</dbReference>
<dbReference type="InterPro" id="IPR035965">
    <property type="entry name" value="PAS-like_dom_sf"/>
</dbReference>
<accession>A0ABN1A1A3</accession>
<dbReference type="InterPro" id="IPR036457">
    <property type="entry name" value="PPM-type-like_dom_sf"/>
</dbReference>
<organism evidence="4 5">
    <name type="scientific">Streptomyces olivaceiscleroticus</name>
    <dbReference type="NCBI Taxonomy" id="68245"/>
    <lineage>
        <taxon>Bacteria</taxon>
        <taxon>Bacillati</taxon>
        <taxon>Actinomycetota</taxon>
        <taxon>Actinomycetes</taxon>
        <taxon>Kitasatosporales</taxon>
        <taxon>Streptomycetaceae</taxon>
        <taxon>Streptomyces</taxon>
    </lineage>
</organism>
<dbReference type="SUPFAM" id="SSF55781">
    <property type="entry name" value="GAF domain-like"/>
    <property type="match status" value="1"/>
</dbReference>
<proteinExistence type="predicted"/>
<dbReference type="EMBL" id="BAAABY010000023">
    <property type="protein sequence ID" value="GAA0465161.1"/>
    <property type="molecule type" value="Genomic_DNA"/>
</dbReference>
<dbReference type="Pfam" id="PF13581">
    <property type="entry name" value="HATPase_c_2"/>
    <property type="match status" value="1"/>
</dbReference>
<dbReference type="CDD" id="cd16936">
    <property type="entry name" value="HATPase_RsbW-like"/>
    <property type="match status" value="1"/>
</dbReference>
<evidence type="ECO:0000256" key="1">
    <source>
        <dbReference type="ARBA" id="ARBA00022801"/>
    </source>
</evidence>
<dbReference type="InterPro" id="IPR000014">
    <property type="entry name" value="PAS"/>
</dbReference>